<dbReference type="RefSeq" id="WP_239676434.1">
    <property type="nucleotide sequence ID" value="NZ_CP070499.1"/>
</dbReference>
<name>A0A895YIA7_9ACTN</name>
<feature type="region of interest" description="Disordered" evidence="1">
    <location>
        <begin position="326"/>
        <end position="349"/>
    </location>
</feature>
<proteinExistence type="predicted"/>
<evidence type="ECO:0000313" key="5">
    <source>
        <dbReference type="Proteomes" id="UP000662857"/>
    </source>
</evidence>
<evidence type="ECO:0008006" key="6">
    <source>
        <dbReference type="Google" id="ProtNLM"/>
    </source>
</evidence>
<keyword evidence="3" id="KW-0732">Signal</keyword>
<dbReference type="PROSITE" id="PS51318">
    <property type="entry name" value="TAT"/>
    <property type="match status" value="1"/>
</dbReference>
<dbReference type="EMBL" id="CP070499">
    <property type="protein sequence ID" value="QSB14306.1"/>
    <property type="molecule type" value="Genomic_DNA"/>
</dbReference>
<keyword evidence="5" id="KW-1185">Reference proteome</keyword>
<dbReference type="InterPro" id="IPR006311">
    <property type="entry name" value="TAT_signal"/>
</dbReference>
<evidence type="ECO:0000256" key="3">
    <source>
        <dbReference type="SAM" id="SignalP"/>
    </source>
</evidence>
<gene>
    <name evidence="4" type="ORF">JQS43_22830</name>
</gene>
<evidence type="ECO:0000256" key="2">
    <source>
        <dbReference type="SAM" id="Phobius"/>
    </source>
</evidence>
<feature type="chain" id="PRO_5039430678" description="Choice-of-anchor G family protein" evidence="3">
    <location>
        <begin position="33"/>
        <end position="493"/>
    </location>
</feature>
<keyword evidence="2" id="KW-0472">Membrane</keyword>
<reference evidence="4" key="1">
    <citation type="submission" date="2021-02" db="EMBL/GenBank/DDBJ databases">
        <title>Natrosporangium hydrolyticum gen. nov., sp. nov, a haloalkaliphilic actinobacterium from a soda solonchak soil.</title>
        <authorList>
            <person name="Sorokin D.Y."/>
            <person name="Khijniak T.V."/>
            <person name="Zakharycheva A.P."/>
            <person name="Boueva O.V."/>
            <person name="Ariskina E.V."/>
            <person name="Hahnke R.L."/>
            <person name="Bunk B."/>
            <person name="Sproer C."/>
            <person name="Schumann P."/>
            <person name="Evtushenko L.I."/>
            <person name="Kublanov I.V."/>
        </authorList>
    </citation>
    <scope>NUCLEOTIDE SEQUENCE</scope>
    <source>
        <strain evidence="4">DSM 106523</strain>
    </source>
</reference>
<protein>
    <recommendedName>
        <fullName evidence="6">Choice-of-anchor G family protein</fullName>
    </recommendedName>
</protein>
<sequence>MTDPYPHSPTRRRFRRGAAATAAAALAGTVLAPGIATGPAAAAPDCDDALPYRAAATADLLRLSPLDLPIPGLGPLVDARIASSGAGMAADGAPAAVAAARDLELNLLGADLTTPLSVQQTAPPANGAGAKDSRAALVLPGFLKLGVGTVDAHATWDDELTCGTPNGAVATGSSSLVDVELLPGEDHGALVALPDNLSSWSETGLVEHDGAAAAQATAAASLADLRVFAGSSREITVKVISEPTLQVTATGVADTSVVNYDSPVLEVDVPGVGSVTVDADQPTVDIALLPLAPPADLLGLRSLVGYTLDDVFDGLNQQHLSGLTTDGQQTTTALPDLDAPEPSNAGSLPQLADVVSEPTGLNLDNLAVLRLSVGELEAAIGDDEVSAAAASVRLQLLRWGGKSGPADQADAVLDLGIGLLSANAEAPEPVQDDPVDPTPPGGGGECEECPDDELPVTGSTFGMIAGAGVLLALAGRLMMLVGRGNRGKRLRIG</sequence>
<evidence type="ECO:0000313" key="4">
    <source>
        <dbReference type="EMBL" id="QSB14306.1"/>
    </source>
</evidence>
<dbReference type="KEGG" id="nhy:JQS43_22830"/>
<feature type="signal peptide" evidence="3">
    <location>
        <begin position="1"/>
        <end position="32"/>
    </location>
</feature>
<keyword evidence="2" id="KW-1133">Transmembrane helix</keyword>
<keyword evidence="2" id="KW-0812">Transmembrane</keyword>
<dbReference type="AlphaFoldDB" id="A0A895YIA7"/>
<feature type="region of interest" description="Disordered" evidence="1">
    <location>
        <begin position="424"/>
        <end position="452"/>
    </location>
</feature>
<dbReference type="Proteomes" id="UP000662857">
    <property type="component" value="Chromosome"/>
</dbReference>
<organism evidence="4 5">
    <name type="scientific">Natronosporangium hydrolyticum</name>
    <dbReference type="NCBI Taxonomy" id="2811111"/>
    <lineage>
        <taxon>Bacteria</taxon>
        <taxon>Bacillati</taxon>
        <taxon>Actinomycetota</taxon>
        <taxon>Actinomycetes</taxon>
        <taxon>Micromonosporales</taxon>
        <taxon>Micromonosporaceae</taxon>
        <taxon>Natronosporangium</taxon>
    </lineage>
</organism>
<evidence type="ECO:0000256" key="1">
    <source>
        <dbReference type="SAM" id="MobiDB-lite"/>
    </source>
</evidence>
<accession>A0A895YIA7</accession>
<feature type="transmembrane region" description="Helical" evidence="2">
    <location>
        <begin position="461"/>
        <end position="481"/>
    </location>
</feature>